<dbReference type="AlphaFoldDB" id="A0A502GI73"/>
<comment type="function">
    <text evidence="6">Catalyzes the phosphorylation of ribose 1,5-bisphosphate to 5-phospho-D-ribosyl alpha-1-diphosphate (PRPP).</text>
</comment>
<dbReference type="GO" id="GO:0033863">
    <property type="term" value="F:ribose 1,5-bisphosphate phosphokinase activity"/>
    <property type="evidence" value="ECO:0007669"/>
    <property type="project" value="UniProtKB-UniRule"/>
</dbReference>
<dbReference type="EMBL" id="RCZD01000006">
    <property type="protein sequence ID" value="TPG61575.1"/>
    <property type="molecule type" value="Genomic_DNA"/>
</dbReference>
<dbReference type="InterPro" id="IPR008145">
    <property type="entry name" value="GK/Ca_channel_bsu"/>
</dbReference>
<evidence type="ECO:0000256" key="1">
    <source>
        <dbReference type="ARBA" id="ARBA00000373"/>
    </source>
</evidence>
<evidence type="ECO:0000256" key="2">
    <source>
        <dbReference type="ARBA" id="ARBA00005069"/>
    </source>
</evidence>
<dbReference type="InterPro" id="IPR027417">
    <property type="entry name" value="P-loop_NTPase"/>
</dbReference>
<dbReference type="EC" id="2.7.4.23" evidence="6"/>
<sequence>MSRLVYLMGASGAGKDSLLDALRHALPAGLVVAHRYITRAADAGAENHIALHDDEFNQRREQGLFALDWQAHGCRYGVGIEIDHWMAQGCSVVVNGSRAHLERAVERYGQRLLPVCLQVSERVLEQRLQQRGREDQEQIHHRLLRAAQYACGLPAHCQRLDNDGPLHETLTAFLRLLEQPVSAKIYDITSQKVSYE</sequence>
<evidence type="ECO:0000259" key="7">
    <source>
        <dbReference type="SMART" id="SM00072"/>
    </source>
</evidence>
<comment type="caution">
    <text evidence="8">The sequence shown here is derived from an EMBL/GenBank/DDBJ whole genome shotgun (WGS) entry which is preliminary data.</text>
</comment>
<dbReference type="Pfam" id="PF13238">
    <property type="entry name" value="AAA_18"/>
    <property type="match status" value="1"/>
</dbReference>
<dbReference type="OrthoDB" id="341217at2"/>
<dbReference type="SMART" id="SM00072">
    <property type="entry name" value="GuKc"/>
    <property type="match status" value="1"/>
</dbReference>
<organism evidence="8 9">
    <name type="scientific">Ewingella americana</name>
    <dbReference type="NCBI Taxonomy" id="41202"/>
    <lineage>
        <taxon>Bacteria</taxon>
        <taxon>Pseudomonadati</taxon>
        <taxon>Pseudomonadota</taxon>
        <taxon>Gammaproteobacteria</taxon>
        <taxon>Enterobacterales</taxon>
        <taxon>Yersiniaceae</taxon>
        <taxon>Ewingella</taxon>
    </lineage>
</organism>
<protein>
    <recommendedName>
        <fullName evidence="6">Ribose 1,5-bisphosphate phosphokinase PhnN</fullName>
        <ecNumber evidence="6">2.7.4.23</ecNumber>
    </recommendedName>
    <alternativeName>
        <fullName evidence="6">Ribose 1,5-bisphosphokinase</fullName>
    </alternativeName>
</protein>
<dbReference type="NCBIfam" id="TIGR02322">
    <property type="entry name" value="phosphon_PhnN"/>
    <property type="match status" value="1"/>
</dbReference>
<dbReference type="Gene3D" id="3.40.50.300">
    <property type="entry name" value="P-loop containing nucleotide triphosphate hydrolases"/>
    <property type="match status" value="1"/>
</dbReference>
<dbReference type="NCBIfam" id="NF007485">
    <property type="entry name" value="PRK10078.1"/>
    <property type="match status" value="1"/>
</dbReference>
<evidence type="ECO:0000256" key="4">
    <source>
        <dbReference type="ARBA" id="ARBA00022741"/>
    </source>
</evidence>
<keyword evidence="5 6" id="KW-0067">ATP-binding</keyword>
<dbReference type="InterPro" id="IPR012699">
    <property type="entry name" value="PhnN"/>
</dbReference>
<reference evidence="8 9" key="1">
    <citation type="journal article" date="2019" name="Environ. Microbiol.">
        <title>Species interactions and distinct microbial communities in high Arctic permafrost affected cryosols are associated with the CH4 and CO2 gas fluxes.</title>
        <authorList>
            <person name="Altshuler I."/>
            <person name="Hamel J."/>
            <person name="Turney S."/>
            <person name="Magnuson E."/>
            <person name="Levesque R."/>
            <person name="Greer C."/>
            <person name="Whyte L.G."/>
        </authorList>
    </citation>
    <scope>NUCLEOTIDE SEQUENCE [LARGE SCALE GENOMIC DNA]</scope>
    <source>
        <strain evidence="8 9">E4</strain>
    </source>
</reference>
<evidence type="ECO:0000313" key="9">
    <source>
        <dbReference type="Proteomes" id="UP000317663"/>
    </source>
</evidence>
<comment type="pathway">
    <text evidence="2 6">Metabolic intermediate biosynthesis; 5-phospho-alpha-D-ribose 1-diphosphate biosynthesis; 5-phospho-alpha-D-ribose 1-diphosphate from D-ribose 5-phosphate (route II): step 3/3.</text>
</comment>
<comment type="similarity">
    <text evidence="6">Belongs to the ribose 1,5-bisphosphokinase family.</text>
</comment>
<dbReference type="PANTHER" id="PTHR23117:SF8">
    <property type="entry name" value="RIBOSE 1,5-BISPHOSPHATE PHOSPHOKINASE PHNN"/>
    <property type="match status" value="1"/>
</dbReference>
<feature type="domain" description="Guanylate kinase/L-type calcium channel beta subunit" evidence="7">
    <location>
        <begin position="1"/>
        <end position="181"/>
    </location>
</feature>
<proteinExistence type="inferred from homology"/>
<dbReference type="GO" id="GO:0019634">
    <property type="term" value="P:organic phosphonate metabolic process"/>
    <property type="evidence" value="ECO:0007669"/>
    <property type="project" value="UniProtKB-UniRule"/>
</dbReference>
<comment type="catalytic activity">
    <reaction evidence="1 6">
        <text>alpha-D-ribose 1,5-bisphosphate + ATP = 5-phospho-alpha-D-ribose 1-diphosphate + ADP</text>
        <dbReference type="Rhea" id="RHEA:20109"/>
        <dbReference type="ChEBI" id="CHEBI:30616"/>
        <dbReference type="ChEBI" id="CHEBI:58017"/>
        <dbReference type="ChEBI" id="CHEBI:68688"/>
        <dbReference type="ChEBI" id="CHEBI:456216"/>
        <dbReference type="EC" id="2.7.4.23"/>
    </reaction>
</comment>
<keyword evidence="8" id="KW-0418">Kinase</keyword>
<keyword evidence="9" id="KW-1185">Reference proteome</keyword>
<dbReference type="GO" id="GO:0005524">
    <property type="term" value="F:ATP binding"/>
    <property type="evidence" value="ECO:0007669"/>
    <property type="project" value="UniProtKB-KW"/>
</dbReference>
<dbReference type="PANTHER" id="PTHR23117">
    <property type="entry name" value="GUANYLATE KINASE-RELATED"/>
    <property type="match status" value="1"/>
</dbReference>
<evidence type="ECO:0000313" key="8">
    <source>
        <dbReference type="EMBL" id="TPG61575.1"/>
    </source>
</evidence>
<dbReference type="SUPFAM" id="SSF52540">
    <property type="entry name" value="P-loop containing nucleoside triphosphate hydrolases"/>
    <property type="match status" value="1"/>
</dbReference>
<keyword evidence="3 6" id="KW-0808">Transferase</keyword>
<dbReference type="GO" id="GO:0005829">
    <property type="term" value="C:cytosol"/>
    <property type="evidence" value="ECO:0007669"/>
    <property type="project" value="TreeGrafter"/>
</dbReference>
<dbReference type="RefSeq" id="WP_140473362.1">
    <property type="nucleotide sequence ID" value="NZ_RCZD01000006.1"/>
</dbReference>
<accession>A0A502GI73</accession>
<keyword evidence="4 6" id="KW-0547">Nucleotide-binding</keyword>
<dbReference type="HAMAP" id="MF_00836">
    <property type="entry name" value="PhnN"/>
    <property type="match status" value="1"/>
</dbReference>
<dbReference type="UniPathway" id="UPA00087">
    <property type="reaction ID" value="UER00175"/>
</dbReference>
<evidence type="ECO:0000256" key="3">
    <source>
        <dbReference type="ARBA" id="ARBA00022679"/>
    </source>
</evidence>
<evidence type="ECO:0000256" key="6">
    <source>
        <dbReference type="HAMAP-Rule" id="MF_00836"/>
    </source>
</evidence>
<dbReference type="Proteomes" id="UP000317663">
    <property type="component" value="Unassembled WGS sequence"/>
</dbReference>
<comment type="caution">
    <text evidence="6">Lacks conserved residue(s) required for the propagation of feature annotation.</text>
</comment>
<gene>
    <name evidence="6" type="primary">phnN</name>
    <name evidence="8" type="ORF">EAH77_13125</name>
</gene>
<name>A0A502GI73_9GAMM</name>
<evidence type="ECO:0000256" key="5">
    <source>
        <dbReference type="ARBA" id="ARBA00022840"/>
    </source>
</evidence>
<dbReference type="FunFam" id="3.40.50.300:FF:000979">
    <property type="entry name" value="Ribose 1,5-bisphosphate phosphokinase PhnN"/>
    <property type="match status" value="1"/>
</dbReference>
<dbReference type="GO" id="GO:0006015">
    <property type="term" value="P:5-phosphoribose 1-diphosphate biosynthetic process"/>
    <property type="evidence" value="ECO:0007669"/>
    <property type="project" value="UniProtKB-UniRule"/>
</dbReference>